<reference evidence="10 11" key="1">
    <citation type="submission" date="2020-04" db="EMBL/GenBank/DDBJ databases">
        <authorList>
            <person name="Wallbank WR R."/>
            <person name="Pardo Diaz C."/>
            <person name="Kozak K."/>
            <person name="Martin S."/>
            <person name="Jiggins C."/>
            <person name="Moest M."/>
            <person name="Warren A I."/>
            <person name="Byers J.R.P. K."/>
            <person name="Montejo-Kovacevich G."/>
            <person name="Yen C E."/>
        </authorList>
    </citation>
    <scope>NUCLEOTIDE SEQUENCE [LARGE SCALE GENOMIC DNA]</scope>
</reference>
<keyword evidence="4" id="KW-0552">Olfaction</keyword>
<evidence type="ECO:0000313" key="11">
    <source>
        <dbReference type="Proteomes" id="UP000494106"/>
    </source>
</evidence>
<organism evidence="10 11">
    <name type="scientific">Arctia plantaginis</name>
    <name type="common">Wood tiger moth</name>
    <name type="synonym">Phalaena plantaginis</name>
    <dbReference type="NCBI Taxonomy" id="874455"/>
    <lineage>
        <taxon>Eukaryota</taxon>
        <taxon>Metazoa</taxon>
        <taxon>Ecdysozoa</taxon>
        <taxon>Arthropoda</taxon>
        <taxon>Hexapoda</taxon>
        <taxon>Insecta</taxon>
        <taxon>Pterygota</taxon>
        <taxon>Neoptera</taxon>
        <taxon>Endopterygota</taxon>
        <taxon>Lepidoptera</taxon>
        <taxon>Glossata</taxon>
        <taxon>Ditrysia</taxon>
        <taxon>Noctuoidea</taxon>
        <taxon>Erebidae</taxon>
        <taxon>Arctiinae</taxon>
        <taxon>Arctia</taxon>
    </lineage>
</organism>
<dbReference type="Pfam" id="PF02949">
    <property type="entry name" value="7tm_6"/>
    <property type="match status" value="1"/>
</dbReference>
<keyword evidence="5 9" id="KW-1133">Transmembrane helix</keyword>
<evidence type="ECO:0000256" key="1">
    <source>
        <dbReference type="ARBA" id="ARBA00004141"/>
    </source>
</evidence>
<dbReference type="GO" id="GO:0016020">
    <property type="term" value="C:membrane"/>
    <property type="evidence" value="ECO:0007669"/>
    <property type="project" value="UniProtKB-SubCell"/>
</dbReference>
<evidence type="ECO:0000256" key="4">
    <source>
        <dbReference type="ARBA" id="ARBA00022725"/>
    </source>
</evidence>
<dbReference type="EMBL" id="CADEBC010000495">
    <property type="protein sequence ID" value="CAB3237882.1"/>
    <property type="molecule type" value="Genomic_DNA"/>
</dbReference>
<evidence type="ECO:0000313" key="10">
    <source>
        <dbReference type="EMBL" id="CAB3237882.1"/>
    </source>
</evidence>
<evidence type="ECO:0000256" key="3">
    <source>
        <dbReference type="ARBA" id="ARBA00022692"/>
    </source>
</evidence>
<protein>
    <submittedName>
        <fullName evidence="10">Uncharacterized protein</fullName>
    </submittedName>
</protein>
<keyword evidence="7" id="KW-0675">Receptor</keyword>
<dbReference type="GO" id="GO:0004984">
    <property type="term" value="F:olfactory receptor activity"/>
    <property type="evidence" value="ECO:0007669"/>
    <property type="project" value="InterPro"/>
</dbReference>
<comment type="caution">
    <text evidence="10">The sequence shown here is derived from an EMBL/GenBank/DDBJ whole genome shotgun (WGS) entry which is preliminary data.</text>
</comment>
<dbReference type="GO" id="GO:0007165">
    <property type="term" value="P:signal transduction"/>
    <property type="evidence" value="ECO:0007669"/>
    <property type="project" value="UniProtKB-KW"/>
</dbReference>
<comment type="subcellular location">
    <subcellularLocation>
        <location evidence="1">Membrane</location>
        <topology evidence="1">Multi-pass membrane protein</topology>
    </subcellularLocation>
</comment>
<evidence type="ECO:0000256" key="8">
    <source>
        <dbReference type="ARBA" id="ARBA00023224"/>
    </source>
</evidence>
<keyword evidence="8" id="KW-0807">Transducer</keyword>
<keyword evidence="6 9" id="KW-0472">Membrane</keyword>
<gene>
    <name evidence="10" type="ORF">APLA_LOCUS7209</name>
</gene>
<evidence type="ECO:0000256" key="7">
    <source>
        <dbReference type="ARBA" id="ARBA00023170"/>
    </source>
</evidence>
<evidence type="ECO:0000256" key="9">
    <source>
        <dbReference type="SAM" id="Phobius"/>
    </source>
</evidence>
<evidence type="ECO:0000256" key="5">
    <source>
        <dbReference type="ARBA" id="ARBA00022989"/>
    </source>
</evidence>
<dbReference type="Proteomes" id="UP000494106">
    <property type="component" value="Unassembled WGS sequence"/>
</dbReference>
<keyword evidence="11" id="KW-1185">Reference proteome</keyword>
<accession>A0A8S0ZZI2</accession>
<keyword evidence="3 9" id="KW-0812">Transmembrane</keyword>
<feature type="transmembrane region" description="Helical" evidence="9">
    <location>
        <begin position="86"/>
        <end position="106"/>
    </location>
</feature>
<dbReference type="GO" id="GO:0005549">
    <property type="term" value="F:odorant binding"/>
    <property type="evidence" value="ECO:0007669"/>
    <property type="project" value="InterPro"/>
</dbReference>
<dbReference type="AlphaFoldDB" id="A0A8S0ZZI2"/>
<name>A0A8S0ZZI2_ARCPL</name>
<keyword evidence="2" id="KW-0716">Sensory transduction</keyword>
<dbReference type="InterPro" id="IPR004117">
    <property type="entry name" value="7tm6_olfct_rcpt"/>
</dbReference>
<evidence type="ECO:0000256" key="2">
    <source>
        <dbReference type="ARBA" id="ARBA00022606"/>
    </source>
</evidence>
<proteinExistence type="predicted"/>
<dbReference type="OrthoDB" id="8185860at2759"/>
<sequence>MVYVISGIAQKKKLIELSYALPCVTICWLGNTKIVPVIANEKSIDLLINNIRQFETEQKNRPSDLEVDKIIKEEDDYLNKTIRVLYIFYIVLLASFPFIPLVLMLLKYLETNEVELILPFLVVYPFDAFDIKYYPYVYLRQIWSG</sequence>
<evidence type="ECO:0000256" key="6">
    <source>
        <dbReference type="ARBA" id="ARBA00023136"/>
    </source>
</evidence>